<dbReference type="AlphaFoldDB" id="A0A4D7BW68"/>
<keyword evidence="2" id="KW-1185">Reference proteome</keyword>
<sequence length="67" mass="7000">MNATPNLGIWGLSGRRPPPHPAGARPELWLRWTPGALAVDVRAGYRWPIAGNADGAAGPAVVLGVSY</sequence>
<dbReference type="KEGG" id="hgn:E6W36_09670"/>
<gene>
    <name evidence="1" type="ORF">E6W36_09670</name>
</gene>
<proteinExistence type="predicted"/>
<name>A0A4D7BW68_9SPHN</name>
<protein>
    <submittedName>
        <fullName evidence="1">Uncharacterized protein</fullName>
    </submittedName>
</protein>
<accession>A0A4D7BW68</accession>
<evidence type="ECO:0000313" key="2">
    <source>
        <dbReference type="Proteomes" id="UP000298714"/>
    </source>
</evidence>
<organism evidence="1 2">
    <name type="scientific">Hankyongella ginsenosidimutans</name>
    <dbReference type="NCBI Taxonomy" id="1763828"/>
    <lineage>
        <taxon>Bacteria</taxon>
        <taxon>Pseudomonadati</taxon>
        <taxon>Pseudomonadota</taxon>
        <taxon>Alphaproteobacteria</taxon>
        <taxon>Sphingomonadales</taxon>
        <taxon>Sphingomonadaceae</taxon>
        <taxon>Hankyongella</taxon>
    </lineage>
</organism>
<dbReference type="EMBL" id="CP039704">
    <property type="protein sequence ID" value="QCI79699.1"/>
    <property type="molecule type" value="Genomic_DNA"/>
</dbReference>
<dbReference type="Proteomes" id="UP000298714">
    <property type="component" value="Chromosome"/>
</dbReference>
<reference evidence="2" key="1">
    <citation type="submission" date="2019-04" db="EMBL/GenBank/DDBJ databases">
        <title>Complete genome sequence of Sphingomonas sp. W1-2-3.</title>
        <authorList>
            <person name="Im W.T."/>
        </authorList>
    </citation>
    <scope>NUCLEOTIDE SEQUENCE [LARGE SCALE GENOMIC DNA]</scope>
    <source>
        <strain evidence="2">W1-2-3</strain>
    </source>
</reference>
<dbReference type="RefSeq" id="WP_222872521.1">
    <property type="nucleotide sequence ID" value="NZ_CP039704.1"/>
</dbReference>
<evidence type="ECO:0000313" key="1">
    <source>
        <dbReference type="EMBL" id="QCI79699.1"/>
    </source>
</evidence>